<keyword evidence="3" id="KW-0677">Repeat</keyword>
<keyword evidence="12" id="KW-0472">Membrane</keyword>
<evidence type="ECO:0000256" key="4">
    <source>
        <dbReference type="ARBA" id="ARBA00022741"/>
    </source>
</evidence>
<dbReference type="STRING" id="1890364.A0A2P6NZT2"/>
<comment type="cofactor">
    <cofactor evidence="1">
        <name>Mn(2+)</name>
        <dbReference type="ChEBI" id="CHEBI:29035"/>
    </cofactor>
</comment>
<dbReference type="InParanoid" id="A0A2P6NZT2"/>
<evidence type="ECO:0000256" key="1">
    <source>
        <dbReference type="ARBA" id="ARBA00001936"/>
    </source>
</evidence>
<dbReference type="EMBL" id="MDYQ01000003">
    <property type="protein sequence ID" value="PRP89429.1"/>
    <property type="molecule type" value="Genomic_DNA"/>
</dbReference>
<evidence type="ECO:0000313" key="17">
    <source>
        <dbReference type="EMBL" id="PRP89429.1"/>
    </source>
</evidence>
<keyword evidence="5" id="KW-0378">Hydrolase</keyword>
<evidence type="ECO:0000256" key="7">
    <source>
        <dbReference type="ARBA" id="ARBA00022840"/>
    </source>
</evidence>
<dbReference type="PROSITE" id="PS51192">
    <property type="entry name" value="HELICASE_ATP_BIND_1"/>
    <property type="match status" value="1"/>
</dbReference>
<evidence type="ECO:0000259" key="14">
    <source>
        <dbReference type="PROSITE" id="PS51192"/>
    </source>
</evidence>
<dbReference type="Pfam" id="PF00636">
    <property type="entry name" value="Ribonuclease_3"/>
    <property type="match status" value="2"/>
</dbReference>
<dbReference type="InterPro" id="IPR001650">
    <property type="entry name" value="Helicase_C-like"/>
</dbReference>
<keyword evidence="9" id="KW-0943">RNA-mediated gene silencing</keyword>
<dbReference type="Pfam" id="PF03368">
    <property type="entry name" value="Dicer_dimer"/>
    <property type="match status" value="1"/>
</dbReference>
<keyword evidence="10" id="KW-0464">Manganese</keyword>
<dbReference type="GO" id="GO:0004525">
    <property type="term" value="F:ribonuclease III activity"/>
    <property type="evidence" value="ECO:0007669"/>
    <property type="project" value="InterPro"/>
</dbReference>
<dbReference type="InterPro" id="IPR005034">
    <property type="entry name" value="Dicer_dimerisation"/>
</dbReference>
<evidence type="ECO:0000256" key="5">
    <source>
        <dbReference type="ARBA" id="ARBA00022801"/>
    </source>
</evidence>
<gene>
    <name evidence="17" type="ORF">PROFUN_01292</name>
</gene>
<dbReference type="OrthoDB" id="416741at2759"/>
<evidence type="ECO:0000256" key="9">
    <source>
        <dbReference type="ARBA" id="ARBA00023158"/>
    </source>
</evidence>
<dbReference type="Pfam" id="PF00271">
    <property type="entry name" value="Helicase_C"/>
    <property type="match status" value="1"/>
</dbReference>
<dbReference type="PROSITE" id="PS00517">
    <property type="entry name" value="RNASE_3_1"/>
    <property type="match status" value="1"/>
</dbReference>
<dbReference type="GO" id="GO:0003723">
    <property type="term" value="F:RNA binding"/>
    <property type="evidence" value="ECO:0007669"/>
    <property type="project" value="UniProtKB-UniRule"/>
</dbReference>
<proteinExistence type="inferred from homology"/>
<dbReference type="GO" id="GO:0006396">
    <property type="term" value="P:RNA processing"/>
    <property type="evidence" value="ECO:0007669"/>
    <property type="project" value="InterPro"/>
</dbReference>
<dbReference type="GO" id="GO:0003677">
    <property type="term" value="F:DNA binding"/>
    <property type="evidence" value="ECO:0007669"/>
    <property type="project" value="InterPro"/>
</dbReference>
<evidence type="ECO:0000313" key="18">
    <source>
        <dbReference type="Proteomes" id="UP000241769"/>
    </source>
</evidence>
<accession>A0A2P6NZT2</accession>
<dbReference type="InterPro" id="IPR000999">
    <property type="entry name" value="RNase_III_dom"/>
</dbReference>
<keyword evidence="11" id="KW-0694">RNA-binding</keyword>
<keyword evidence="12" id="KW-1133">Transmembrane helix</keyword>
<name>A0A2P6NZT2_9EUKA</name>
<dbReference type="InterPro" id="IPR038248">
    <property type="entry name" value="Dicer_dimer_sf"/>
</dbReference>
<evidence type="ECO:0000256" key="3">
    <source>
        <dbReference type="ARBA" id="ARBA00022737"/>
    </source>
</evidence>
<dbReference type="Gene3D" id="3.40.50.300">
    <property type="entry name" value="P-loop containing nucleotide triphosphate hydrolases"/>
    <property type="match status" value="2"/>
</dbReference>
<keyword evidence="4" id="KW-0547">Nucleotide-binding</keyword>
<feature type="domain" description="RNase III" evidence="13">
    <location>
        <begin position="1135"/>
        <end position="1275"/>
    </location>
</feature>
<dbReference type="Gene3D" id="1.10.1520.10">
    <property type="entry name" value="Ribonuclease III domain"/>
    <property type="match status" value="2"/>
</dbReference>
<dbReference type="PROSITE" id="PS51327">
    <property type="entry name" value="DICER_DSRBF"/>
    <property type="match status" value="1"/>
</dbReference>
<dbReference type="InterPro" id="IPR027417">
    <property type="entry name" value="P-loop_NTPase"/>
</dbReference>
<dbReference type="GO" id="GO:0005524">
    <property type="term" value="F:ATP binding"/>
    <property type="evidence" value="ECO:0007669"/>
    <property type="project" value="UniProtKB-KW"/>
</dbReference>
<dbReference type="InterPro" id="IPR006935">
    <property type="entry name" value="Helicase/UvrB_N"/>
</dbReference>
<dbReference type="InterPro" id="IPR014001">
    <property type="entry name" value="Helicase_ATP-bd"/>
</dbReference>
<comment type="similarity">
    <text evidence="11">Belongs to the helicase family. Dicer subfamily.</text>
</comment>
<evidence type="ECO:0000259" key="15">
    <source>
        <dbReference type="PROSITE" id="PS51194"/>
    </source>
</evidence>
<evidence type="ECO:0000256" key="8">
    <source>
        <dbReference type="ARBA" id="ARBA00022842"/>
    </source>
</evidence>
<keyword evidence="8" id="KW-0460">Magnesium</keyword>
<keyword evidence="18" id="KW-1185">Reference proteome</keyword>
<feature type="domain" description="RNase III" evidence="13">
    <location>
        <begin position="985"/>
        <end position="1109"/>
    </location>
</feature>
<dbReference type="GO" id="GO:0046872">
    <property type="term" value="F:metal ion binding"/>
    <property type="evidence" value="ECO:0007669"/>
    <property type="project" value="UniProtKB-KW"/>
</dbReference>
<evidence type="ECO:0000256" key="6">
    <source>
        <dbReference type="ARBA" id="ARBA00022806"/>
    </source>
</evidence>
<keyword evidence="7" id="KW-0067">ATP-binding</keyword>
<dbReference type="CDD" id="cd00593">
    <property type="entry name" value="RIBOc"/>
    <property type="match status" value="2"/>
</dbReference>
<reference evidence="17 18" key="1">
    <citation type="journal article" date="2018" name="Genome Biol. Evol.">
        <title>Multiple Roots of Fruiting Body Formation in Amoebozoa.</title>
        <authorList>
            <person name="Hillmann F."/>
            <person name="Forbes G."/>
            <person name="Novohradska S."/>
            <person name="Ferling I."/>
            <person name="Riege K."/>
            <person name="Groth M."/>
            <person name="Westermann M."/>
            <person name="Marz M."/>
            <person name="Spaller T."/>
            <person name="Winckler T."/>
            <person name="Schaap P."/>
            <person name="Glockner G."/>
        </authorList>
    </citation>
    <scope>NUCLEOTIDE SEQUENCE [LARGE SCALE GENOMIC DNA]</scope>
    <source>
        <strain evidence="17 18">Jena</strain>
    </source>
</reference>
<dbReference type="Gene3D" id="3.30.160.380">
    <property type="entry name" value="Dicer dimerisation domain"/>
    <property type="match status" value="1"/>
</dbReference>
<evidence type="ECO:0000256" key="11">
    <source>
        <dbReference type="PROSITE-ProRule" id="PRU00657"/>
    </source>
</evidence>
<dbReference type="PROSITE" id="PS51194">
    <property type="entry name" value="HELICASE_CTER"/>
    <property type="match status" value="1"/>
</dbReference>
<feature type="domain" description="Dicer dsRNA-binding fold" evidence="16">
    <location>
        <begin position="609"/>
        <end position="719"/>
    </location>
</feature>
<evidence type="ECO:0000259" key="13">
    <source>
        <dbReference type="PROSITE" id="PS50142"/>
    </source>
</evidence>
<protein>
    <submittedName>
        <fullName evidence="17">Dicer-like protein 1</fullName>
    </submittedName>
</protein>
<organism evidence="17 18">
    <name type="scientific">Planoprotostelium fungivorum</name>
    <dbReference type="NCBI Taxonomy" id="1890364"/>
    <lineage>
        <taxon>Eukaryota</taxon>
        <taxon>Amoebozoa</taxon>
        <taxon>Evosea</taxon>
        <taxon>Variosea</taxon>
        <taxon>Cavosteliida</taxon>
        <taxon>Cavosteliaceae</taxon>
        <taxon>Planoprotostelium</taxon>
    </lineage>
</organism>
<evidence type="ECO:0000259" key="16">
    <source>
        <dbReference type="PROSITE" id="PS51327"/>
    </source>
</evidence>
<dbReference type="SMART" id="SM00487">
    <property type="entry name" value="DEXDc"/>
    <property type="match status" value="1"/>
</dbReference>
<dbReference type="SUPFAM" id="SSF52540">
    <property type="entry name" value="P-loop containing nucleoside triphosphate hydrolases"/>
    <property type="match status" value="1"/>
</dbReference>
<dbReference type="Proteomes" id="UP000241769">
    <property type="component" value="Unassembled WGS sequence"/>
</dbReference>
<dbReference type="PANTHER" id="PTHR14950:SF37">
    <property type="entry name" value="ENDORIBONUCLEASE DICER"/>
    <property type="match status" value="1"/>
</dbReference>
<dbReference type="SUPFAM" id="SSF69065">
    <property type="entry name" value="RNase III domain-like"/>
    <property type="match status" value="2"/>
</dbReference>
<feature type="transmembrane region" description="Helical" evidence="12">
    <location>
        <begin position="12"/>
        <end position="30"/>
    </location>
</feature>
<dbReference type="GO" id="GO:0031047">
    <property type="term" value="P:regulatory ncRNA-mediated gene silencing"/>
    <property type="evidence" value="ECO:0007669"/>
    <property type="project" value="UniProtKB-KW"/>
</dbReference>
<evidence type="ECO:0000256" key="10">
    <source>
        <dbReference type="ARBA" id="ARBA00023211"/>
    </source>
</evidence>
<dbReference type="GO" id="GO:0004386">
    <property type="term" value="F:helicase activity"/>
    <property type="evidence" value="ECO:0007669"/>
    <property type="project" value="UniProtKB-KW"/>
</dbReference>
<dbReference type="SMART" id="SM00490">
    <property type="entry name" value="HELICc"/>
    <property type="match status" value="1"/>
</dbReference>
<comment type="caution">
    <text evidence="17">The sequence shown here is derived from an EMBL/GenBank/DDBJ whole genome shotgun (WGS) entry which is preliminary data.</text>
</comment>
<keyword evidence="12" id="KW-0812">Transmembrane</keyword>
<dbReference type="PANTHER" id="PTHR14950">
    <property type="entry name" value="DICER-RELATED"/>
    <property type="match status" value="1"/>
</dbReference>
<dbReference type="Pfam" id="PF04851">
    <property type="entry name" value="ResIII"/>
    <property type="match status" value="1"/>
</dbReference>
<keyword evidence="6" id="KW-0347">Helicase</keyword>
<feature type="domain" description="Helicase ATP-binding" evidence="14">
    <location>
        <begin position="98"/>
        <end position="274"/>
    </location>
</feature>
<keyword evidence="2" id="KW-0479">Metal-binding</keyword>
<feature type="domain" description="Helicase C-terminal" evidence="15">
    <location>
        <begin position="419"/>
        <end position="581"/>
    </location>
</feature>
<dbReference type="PROSITE" id="PS50142">
    <property type="entry name" value="RNASE_3_2"/>
    <property type="match status" value="2"/>
</dbReference>
<dbReference type="SMART" id="SM00535">
    <property type="entry name" value="RIBOc"/>
    <property type="match status" value="2"/>
</dbReference>
<dbReference type="InterPro" id="IPR036389">
    <property type="entry name" value="RNase_III_sf"/>
</dbReference>
<evidence type="ECO:0000256" key="2">
    <source>
        <dbReference type="ARBA" id="ARBA00022723"/>
    </source>
</evidence>
<sequence length="1312" mass="150570">MLRPHRYSEVFVIFNLRGALLLIYGLWYWPKYRVFTGPIRIVEGPKYWNAGFTVKINTTMNDTEVTNTDKTQREDKMDTSITMRHYQEEVIEEFMSYENGKESRKNMVLLLGTGMGKTLIAVMLIQRLMSQLSVAGSKSPNRKWTFFVANTVQLVCQQANILERHLPVKRFYGSMNVDSWSSDEWSRQLLDCQVLVMVGEIFRRILDLGYITMDKINLIVLDECHWTYGKHPYSRIMEHYSRSNKTTRIFGMTGSAIVNSKKSLTEQISTLGKNLSAWIFTPHNLLSLQAMDTVAKKPRQYILSYRHTMPTVSIHEECLSVVEDTSREAKTMAEEYERVEREYGVWVASHMASSLLERIESRSQTDSNVKKVLPMAPWAQQIVRRTEKLMEEFRGQTSDHPEVDRVVPLALRTEKTTLLLEELLKKKSDDAVRALVFVKTRLMAEIFHRVIQSMNAYRVGKVVGHGEKSSNAASRYDMMSIKQQEKILTQFRAGELNLLVATSVCEEGLDIQPCNFVLMIDPPGTERSYIQCRGRARHHLSDFAVMVEKADLASLDIVEKAKKMGEDQFLLVMRPEYEQLSLTKPPQGLPPGGEILLSSSGARLTLDNSTEFLMLYAHKLPRSDDFCYVNPKEVYSCVIEGNEIVVDEATDSTTLGGQMGWMCEVTMPSMCPVSKKKSRLCPTKRQAKSDAFFLIVKSLYELKVIDEHFLPNFVCEGITEEEGSDVEEEENDEEGSTVELQRSVAHVLTQKATGEGKDHVYYLYSLPHQIKSLGLLNAREIPAEFLQGSHCTGMNFISRVLLSTEQIDTARRFHLYLFDSILNWKKSEGDLQWIYTQATYIVLPIKESKLDWSTVEEVFSEKVTKEGGRMFTWPEKGIVYTEGQSLSASSPHPNTEKANHFVEYYHNRILPDDIILEAYFAHKVEGKLLSESCGKRKTSKVLYLPEKFLKPYPIPLQLWKDGQKAISRIFWMENDMLMMDNMKQLDIKLPHHIIQQCLTTHSADSTHNLERYEVLGDTVLKLFTSLHLFRKYPDYHEGQMTQMRSSLTKNVSLARLGRHWDLPDRIVTDARVNMWRPAGMLPEENPKVKSKVLADCVEALIGAIYNESGMSIVCDYLRNILKLEDVKHAQREEKYATIYEQLGYSFDNPSLFLSSVQHPTWENTCYQRLEFLGDSVLDLIVMDFLWDKFPTASPGDLTLMKTIAVNREAQGYLCVKMGLDRYVRCRSPALMKAIGEYREYVEKCLVYNERPPVKAPKCLSDVFESLVGAIFYDCGGDYCRTKEAVDRVMRPFMEEYVPKNGLKDGVNSSVPV</sequence>
<evidence type="ECO:0000256" key="12">
    <source>
        <dbReference type="SAM" id="Phobius"/>
    </source>
</evidence>